<dbReference type="PANTHER" id="PTHR47169:SF2">
    <property type="entry name" value="OS01G0541250 PROTEIN"/>
    <property type="match status" value="1"/>
</dbReference>
<sequence>MFGHTYIACTDLEFLEVAKTDGFDIELTCQPPNSLDLIVLDLGYFRAIQALQQEMKWKSIDVLVDVVTQSYYAFKPNLSNFVWLSLQYYMVGEVINIFVCNAYKIPHVGKNALLRNGELPISVSIDPETVRQSSSSLKPTTF</sequence>
<evidence type="ECO:0000313" key="1">
    <source>
        <dbReference type="EMBL" id="VFQ71682.1"/>
    </source>
</evidence>
<dbReference type="Gene3D" id="3.30.420.10">
    <property type="entry name" value="Ribonuclease H-like superfamily/Ribonuclease H"/>
    <property type="match status" value="1"/>
</dbReference>
<protein>
    <submittedName>
        <fullName evidence="1">Uncharacterized protein</fullName>
    </submittedName>
</protein>
<accession>A0A484L5T2</accession>
<keyword evidence="2" id="KW-1185">Reference proteome</keyword>
<dbReference type="GO" id="GO:0003676">
    <property type="term" value="F:nucleic acid binding"/>
    <property type="evidence" value="ECO:0007669"/>
    <property type="project" value="InterPro"/>
</dbReference>
<gene>
    <name evidence="1" type="ORF">CCAM_LOCUS13458</name>
</gene>
<organism evidence="1 2">
    <name type="scientific">Cuscuta campestris</name>
    <dbReference type="NCBI Taxonomy" id="132261"/>
    <lineage>
        <taxon>Eukaryota</taxon>
        <taxon>Viridiplantae</taxon>
        <taxon>Streptophyta</taxon>
        <taxon>Embryophyta</taxon>
        <taxon>Tracheophyta</taxon>
        <taxon>Spermatophyta</taxon>
        <taxon>Magnoliopsida</taxon>
        <taxon>eudicotyledons</taxon>
        <taxon>Gunneridae</taxon>
        <taxon>Pentapetalae</taxon>
        <taxon>asterids</taxon>
        <taxon>lamiids</taxon>
        <taxon>Solanales</taxon>
        <taxon>Convolvulaceae</taxon>
        <taxon>Cuscuteae</taxon>
        <taxon>Cuscuta</taxon>
        <taxon>Cuscuta subgen. Grammica</taxon>
        <taxon>Cuscuta sect. Cleistogrammica</taxon>
    </lineage>
</organism>
<proteinExistence type="predicted"/>
<dbReference type="AlphaFoldDB" id="A0A484L5T2"/>
<dbReference type="PANTHER" id="PTHR47169">
    <property type="entry name" value="OS01G0541250 PROTEIN"/>
    <property type="match status" value="1"/>
</dbReference>
<dbReference type="Proteomes" id="UP000595140">
    <property type="component" value="Unassembled WGS sequence"/>
</dbReference>
<reference evidence="1 2" key="1">
    <citation type="submission" date="2018-04" db="EMBL/GenBank/DDBJ databases">
        <authorList>
            <person name="Vogel A."/>
        </authorList>
    </citation>
    <scope>NUCLEOTIDE SEQUENCE [LARGE SCALE GENOMIC DNA]</scope>
</reference>
<evidence type="ECO:0000313" key="2">
    <source>
        <dbReference type="Proteomes" id="UP000595140"/>
    </source>
</evidence>
<dbReference type="OrthoDB" id="1304783at2759"/>
<dbReference type="EMBL" id="OOIL02001058">
    <property type="protein sequence ID" value="VFQ71682.1"/>
    <property type="molecule type" value="Genomic_DNA"/>
</dbReference>
<name>A0A484L5T2_9ASTE</name>
<dbReference type="InterPro" id="IPR036397">
    <property type="entry name" value="RNaseH_sf"/>
</dbReference>